<dbReference type="PRINTS" id="PR02078">
    <property type="entry name" value="GATSLIKEFMLY"/>
</dbReference>
<accession>A0AAV7DGL1</accession>
<proteinExistence type="predicted"/>
<organism evidence="2 3">
    <name type="scientific">Engystomops pustulosus</name>
    <name type="common">Tungara frog</name>
    <name type="synonym">Physalaemus pustulosus</name>
    <dbReference type="NCBI Taxonomy" id="76066"/>
    <lineage>
        <taxon>Eukaryota</taxon>
        <taxon>Metazoa</taxon>
        <taxon>Chordata</taxon>
        <taxon>Craniata</taxon>
        <taxon>Vertebrata</taxon>
        <taxon>Euteleostomi</taxon>
        <taxon>Amphibia</taxon>
        <taxon>Batrachia</taxon>
        <taxon>Anura</taxon>
        <taxon>Neobatrachia</taxon>
        <taxon>Hyloidea</taxon>
        <taxon>Leptodactylidae</taxon>
        <taxon>Leiuperinae</taxon>
        <taxon>Engystomops</taxon>
    </lineage>
</organism>
<gene>
    <name evidence="2" type="ORF">GDO81_001993</name>
</gene>
<sequence>MDLQLLEHRVRVTSIDKSGLWFFTHSIVKLLFLRHRTRCKFFSLTETPEDYTLMLDEEGFEEYYFGT</sequence>
<evidence type="ECO:0000259" key="1">
    <source>
        <dbReference type="Pfam" id="PF18700"/>
    </source>
</evidence>
<reference evidence="2" key="1">
    <citation type="thesis" date="2020" institute="ProQuest LLC" country="789 East Eisenhower Parkway, Ann Arbor, MI, USA">
        <title>Comparative Genomics and Chromosome Evolution.</title>
        <authorList>
            <person name="Mudd A.B."/>
        </authorList>
    </citation>
    <scope>NUCLEOTIDE SEQUENCE</scope>
    <source>
        <strain evidence="2">237g6f4</strain>
        <tissue evidence="2">Blood</tissue>
    </source>
</reference>
<comment type="caution">
    <text evidence="2">The sequence shown here is derived from an EMBL/GenBank/DDBJ whole genome shotgun (WGS) entry which is preliminary data.</text>
</comment>
<dbReference type="AlphaFoldDB" id="A0AAV7DGL1"/>
<keyword evidence="3" id="KW-1185">Reference proteome</keyword>
<dbReference type="InterPro" id="IPR051719">
    <property type="entry name" value="CASTOR_mTORC1"/>
</dbReference>
<dbReference type="GO" id="GO:1904262">
    <property type="term" value="P:negative regulation of TORC1 signaling"/>
    <property type="evidence" value="ECO:0007669"/>
    <property type="project" value="TreeGrafter"/>
</dbReference>
<name>A0AAV7DGL1_ENGPU</name>
<dbReference type="Pfam" id="PF18700">
    <property type="entry name" value="Castor1_N"/>
    <property type="match status" value="1"/>
</dbReference>
<dbReference type="EMBL" id="WNYA01000001">
    <property type="protein sequence ID" value="KAG8596620.1"/>
    <property type="molecule type" value="Genomic_DNA"/>
</dbReference>
<dbReference type="InterPro" id="IPR040778">
    <property type="entry name" value="CASTOR1_N"/>
</dbReference>
<dbReference type="GO" id="GO:0034618">
    <property type="term" value="F:arginine binding"/>
    <property type="evidence" value="ECO:0007669"/>
    <property type="project" value="TreeGrafter"/>
</dbReference>
<evidence type="ECO:0000313" key="3">
    <source>
        <dbReference type="Proteomes" id="UP000824782"/>
    </source>
</evidence>
<dbReference type="InterPro" id="IPR026249">
    <property type="entry name" value="CASTOR_fam"/>
</dbReference>
<dbReference type="PANTHER" id="PTHR31131">
    <property type="entry name" value="CHROMOSOME 1, WHOLE GENOME SHOTGUN SEQUENCE"/>
    <property type="match status" value="1"/>
</dbReference>
<feature type="domain" description="CASTOR1 N-terminal" evidence="1">
    <location>
        <begin position="9"/>
        <end position="62"/>
    </location>
</feature>
<evidence type="ECO:0000313" key="2">
    <source>
        <dbReference type="EMBL" id="KAG8596620.1"/>
    </source>
</evidence>
<dbReference type="PANTHER" id="PTHR31131:SF3">
    <property type="entry name" value="CYTOSOLIC ARGININE SENSOR FOR MTORC1 SUBUNIT 1"/>
    <property type="match status" value="1"/>
</dbReference>
<protein>
    <recommendedName>
        <fullName evidence="1">CASTOR1 N-terminal domain-containing protein</fullName>
    </recommendedName>
</protein>
<dbReference type="Proteomes" id="UP000824782">
    <property type="component" value="Unassembled WGS sequence"/>
</dbReference>